<keyword evidence="6" id="KW-0411">Iron-sulfur</keyword>
<feature type="transmembrane region" description="Helical" evidence="7">
    <location>
        <begin position="103"/>
        <end position="119"/>
    </location>
</feature>
<dbReference type="GO" id="GO:0046872">
    <property type="term" value="F:metal ion binding"/>
    <property type="evidence" value="ECO:0007669"/>
    <property type="project" value="UniProtKB-KW"/>
</dbReference>
<dbReference type="Pfam" id="PF12801">
    <property type="entry name" value="Fer4_5"/>
    <property type="match status" value="1"/>
</dbReference>
<evidence type="ECO:0000256" key="4">
    <source>
        <dbReference type="ARBA" id="ARBA00022982"/>
    </source>
</evidence>
<evidence type="ECO:0000256" key="6">
    <source>
        <dbReference type="ARBA" id="ARBA00023014"/>
    </source>
</evidence>
<keyword evidence="3" id="KW-0479">Metal-binding</keyword>
<dbReference type="Gene3D" id="3.30.70.20">
    <property type="match status" value="1"/>
</dbReference>
<keyword evidence="7" id="KW-0472">Membrane</keyword>
<protein>
    <submittedName>
        <fullName evidence="9">4Fe-4S binding domain-containing protein</fullName>
    </submittedName>
</protein>
<dbReference type="Proteomes" id="UP000242592">
    <property type="component" value="Unassembled WGS sequence"/>
</dbReference>
<dbReference type="SUPFAM" id="SSF54862">
    <property type="entry name" value="4Fe-4S ferredoxins"/>
    <property type="match status" value="1"/>
</dbReference>
<dbReference type="RefSeq" id="WP_073072832.1">
    <property type="nucleotide sequence ID" value="NZ_FQXN01000003.1"/>
</dbReference>
<evidence type="ECO:0000256" key="2">
    <source>
        <dbReference type="ARBA" id="ARBA00022485"/>
    </source>
</evidence>
<feature type="domain" description="4Fe-4S ferredoxin-type" evidence="8">
    <location>
        <begin position="147"/>
        <end position="176"/>
    </location>
</feature>
<dbReference type="OrthoDB" id="9806398at2"/>
<dbReference type="InterPro" id="IPR017896">
    <property type="entry name" value="4Fe4S_Fe-S-bd"/>
</dbReference>
<dbReference type="GO" id="GO:0051539">
    <property type="term" value="F:4 iron, 4 sulfur cluster binding"/>
    <property type="evidence" value="ECO:0007669"/>
    <property type="project" value="UniProtKB-KW"/>
</dbReference>
<sequence length="205" mass="24045">MTISQIAFLVIFFILLKNQTLFKWLFIFAGGLLLSPFLGRFYCSWICPMDTLFKPIDFVYKKLKIKRFKVTSSTKLKILRYILLFSFISIFIITRIVKIRLNLLLYIVGFSVLITLFFEEEEEEELWHKYLCPYGTLLSLFSMKPLTKLRINEEKCTGCGLCQKDCPTNTIIILDNNKRRIINKECLLCLNCKNVCSVNAISFKK</sequence>
<reference evidence="10" key="1">
    <citation type="submission" date="2016-11" db="EMBL/GenBank/DDBJ databases">
        <authorList>
            <person name="Varghese N."/>
            <person name="Submissions S."/>
        </authorList>
    </citation>
    <scope>NUCLEOTIDE SEQUENCE [LARGE SCALE GENOMIC DNA]</scope>
    <source>
        <strain evidence="10">DSM 15807</strain>
    </source>
</reference>
<dbReference type="PROSITE" id="PS51379">
    <property type="entry name" value="4FE4S_FER_2"/>
    <property type="match status" value="2"/>
</dbReference>
<keyword evidence="7" id="KW-0812">Transmembrane</keyword>
<dbReference type="AlphaFoldDB" id="A0A1M5SML1"/>
<feature type="transmembrane region" description="Helical" evidence="7">
    <location>
        <begin position="78"/>
        <end position="97"/>
    </location>
</feature>
<dbReference type="InterPro" id="IPR017900">
    <property type="entry name" value="4Fe4S_Fe_S_CS"/>
</dbReference>
<gene>
    <name evidence="9" type="ORF">SAMN02745199_0965</name>
</gene>
<keyword evidence="1" id="KW-0813">Transport</keyword>
<dbReference type="GO" id="GO:0005886">
    <property type="term" value="C:plasma membrane"/>
    <property type="evidence" value="ECO:0007669"/>
    <property type="project" value="TreeGrafter"/>
</dbReference>
<evidence type="ECO:0000256" key="3">
    <source>
        <dbReference type="ARBA" id="ARBA00022723"/>
    </source>
</evidence>
<evidence type="ECO:0000313" key="10">
    <source>
        <dbReference type="Proteomes" id="UP000242592"/>
    </source>
</evidence>
<dbReference type="PANTHER" id="PTHR30176:SF3">
    <property type="entry name" value="FERREDOXIN-TYPE PROTEIN NAPH"/>
    <property type="match status" value="1"/>
</dbReference>
<evidence type="ECO:0000259" key="8">
    <source>
        <dbReference type="PROSITE" id="PS51379"/>
    </source>
</evidence>
<keyword evidence="5" id="KW-0408">Iron</keyword>
<keyword evidence="10" id="KW-1185">Reference proteome</keyword>
<evidence type="ECO:0000256" key="1">
    <source>
        <dbReference type="ARBA" id="ARBA00022448"/>
    </source>
</evidence>
<name>A0A1M5SML1_9BACT</name>
<dbReference type="PANTHER" id="PTHR30176">
    <property type="entry name" value="FERREDOXIN-TYPE PROTEIN NAPH"/>
    <property type="match status" value="1"/>
</dbReference>
<keyword evidence="4" id="KW-0249">Electron transport</keyword>
<feature type="domain" description="4Fe-4S ferredoxin-type" evidence="8">
    <location>
        <begin position="178"/>
        <end position="205"/>
    </location>
</feature>
<evidence type="ECO:0000256" key="7">
    <source>
        <dbReference type="SAM" id="Phobius"/>
    </source>
</evidence>
<evidence type="ECO:0000256" key="5">
    <source>
        <dbReference type="ARBA" id="ARBA00023004"/>
    </source>
</evidence>
<dbReference type="EMBL" id="FQXN01000003">
    <property type="protein sequence ID" value="SHH39801.1"/>
    <property type="molecule type" value="Genomic_DNA"/>
</dbReference>
<keyword evidence="7" id="KW-1133">Transmembrane helix</keyword>
<evidence type="ECO:0000313" key="9">
    <source>
        <dbReference type="EMBL" id="SHH39801.1"/>
    </source>
</evidence>
<feature type="transmembrane region" description="Helical" evidence="7">
    <location>
        <begin position="6"/>
        <end position="34"/>
    </location>
</feature>
<dbReference type="STRING" id="1123380.SAMN02745199_0965"/>
<dbReference type="InterPro" id="IPR051684">
    <property type="entry name" value="Electron_Trans/Redox"/>
</dbReference>
<dbReference type="PROSITE" id="PS00198">
    <property type="entry name" value="4FE4S_FER_1"/>
    <property type="match status" value="1"/>
</dbReference>
<keyword evidence="2" id="KW-0004">4Fe-4S</keyword>
<proteinExistence type="predicted"/>
<dbReference type="Pfam" id="PF13237">
    <property type="entry name" value="Fer4_10"/>
    <property type="match status" value="1"/>
</dbReference>
<accession>A0A1M5SML1</accession>
<organism evidence="9 10">
    <name type="scientific">Thermosipho atlanticus DSM 15807</name>
    <dbReference type="NCBI Taxonomy" id="1123380"/>
    <lineage>
        <taxon>Bacteria</taxon>
        <taxon>Thermotogati</taxon>
        <taxon>Thermotogota</taxon>
        <taxon>Thermotogae</taxon>
        <taxon>Thermotogales</taxon>
        <taxon>Fervidobacteriaceae</taxon>
        <taxon>Thermosipho</taxon>
    </lineage>
</organism>